<dbReference type="PANTHER" id="PTHR24260:SF136">
    <property type="entry name" value="GH08193P-RELATED"/>
    <property type="match status" value="1"/>
</dbReference>
<evidence type="ECO:0000256" key="1">
    <source>
        <dbReference type="ARBA" id="ARBA00023157"/>
    </source>
</evidence>
<dbReference type="HOGENOM" id="CLU_006842_9_0_1"/>
<evidence type="ECO:0000313" key="4">
    <source>
        <dbReference type="Proteomes" id="UP000000305"/>
    </source>
</evidence>
<dbReference type="AlphaFoldDB" id="E9GLN0"/>
<dbReference type="EMBL" id="GL732551">
    <property type="protein sequence ID" value="EFX79537.1"/>
    <property type="molecule type" value="Genomic_DNA"/>
</dbReference>
<keyword evidence="4" id="KW-1185">Reference proteome</keyword>
<name>E9GLN0_DAPPU</name>
<dbReference type="SMART" id="SM00020">
    <property type="entry name" value="Tryp_SPc"/>
    <property type="match status" value="1"/>
</dbReference>
<dbReference type="eggNOG" id="KOG3627">
    <property type="taxonomic scope" value="Eukaryota"/>
</dbReference>
<dbReference type="PhylomeDB" id="E9GLN0"/>
<dbReference type="GO" id="GO:0006508">
    <property type="term" value="P:proteolysis"/>
    <property type="evidence" value="ECO:0007669"/>
    <property type="project" value="InterPro"/>
</dbReference>
<organism evidence="3 4">
    <name type="scientific">Daphnia pulex</name>
    <name type="common">Water flea</name>
    <dbReference type="NCBI Taxonomy" id="6669"/>
    <lineage>
        <taxon>Eukaryota</taxon>
        <taxon>Metazoa</taxon>
        <taxon>Ecdysozoa</taxon>
        <taxon>Arthropoda</taxon>
        <taxon>Crustacea</taxon>
        <taxon>Branchiopoda</taxon>
        <taxon>Diplostraca</taxon>
        <taxon>Cladocera</taxon>
        <taxon>Anomopoda</taxon>
        <taxon>Daphniidae</taxon>
        <taxon>Daphnia</taxon>
    </lineage>
</organism>
<dbReference type="PRINTS" id="PR00722">
    <property type="entry name" value="CHYMOTRYPSIN"/>
</dbReference>
<dbReference type="InterPro" id="IPR043504">
    <property type="entry name" value="Peptidase_S1_PA_chymotrypsin"/>
</dbReference>
<dbReference type="STRING" id="6669.E9GLN0"/>
<protein>
    <recommendedName>
        <fullName evidence="2">Peptidase S1 domain-containing protein</fullName>
    </recommendedName>
</protein>
<evidence type="ECO:0000313" key="3">
    <source>
        <dbReference type="EMBL" id="EFX79537.1"/>
    </source>
</evidence>
<dbReference type="InterPro" id="IPR051333">
    <property type="entry name" value="CLIP_Serine_Protease"/>
</dbReference>
<dbReference type="FunFam" id="2.40.10.10:FF:000068">
    <property type="entry name" value="transmembrane protease serine 2"/>
    <property type="match status" value="1"/>
</dbReference>
<sequence>MMFNAAGFNVGEQGVKQSITTTPPAPAAIQCGRGPATMPAVRSPINERIIGGVSAKKNAWPFMVYVSVTSKQCGGVLISDSKVLLAAQCLERLTLFDTLLSSTVSIGVYSIEPMDAQMTRRISNIILHNQYNAATFDNDIAIITLDVPVVLSKTVVPVCLPPASTDPNQYADQDAIILGWDASEVLQQGKVKIALNSDCKNMPSISPYVSDTTICLSSTTVFPCTYDMGGPVVIQSSTGAWTVVGINSYVTPGKLF</sequence>
<dbReference type="InterPro" id="IPR009003">
    <property type="entry name" value="Peptidase_S1_PA"/>
</dbReference>
<dbReference type="SUPFAM" id="SSF50494">
    <property type="entry name" value="Trypsin-like serine proteases"/>
    <property type="match status" value="1"/>
</dbReference>
<dbReference type="Gene3D" id="2.40.10.10">
    <property type="entry name" value="Trypsin-like serine proteases"/>
    <property type="match status" value="1"/>
</dbReference>
<keyword evidence="1" id="KW-1015">Disulfide bond</keyword>
<feature type="domain" description="Peptidase S1" evidence="2">
    <location>
        <begin position="49"/>
        <end position="256"/>
    </location>
</feature>
<dbReference type="GO" id="GO:0004252">
    <property type="term" value="F:serine-type endopeptidase activity"/>
    <property type="evidence" value="ECO:0007669"/>
    <property type="project" value="InterPro"/>
</dbReference>
<dbReference type="CDD" id="cd00190">
    <property type="entry name" value="Tryp_SPc"/>
    <property type="match status" value="1"/>
</dbReference>
<accession>E9GLN0</accession>
<dbReference type="Pfam" id="PF00089">
    <property type="entry name" value="Trypsin"/>
    <property type="match status" value="1"/>
</dbReference>
<proteinExistence type="predicted"/>
<dbReference type="OrthoDB" id="60866at2759"/>
<dbReference type="InterPro" id="IPR001314">
    <property type="entry name" value="Peptidase_S1A"/>
</dbReference>
<dbReference type="InParanoid" id="E9GLN0"/>
<dbReference type="PROSITE" id="PS50240">
    <property type="entry name" value="TRYPSIN_DOM"/>
    <property type="match status" value="1"/>
</dbReference>
<evidence type="ECO:0000259" key="2">
    <source>
        <dbReference type="PROSITE" id="PS50240"/>
    </source>
</evidence>
<dbReference type="KEGG" id="dpx:DAPPUDRAFT_319411"/>
<dbReference type="Proteomes" id="UP000000305">
    <property type="component" value="Unassembled WGS sequence"/>
</dbReference>
<reference evidence="3 4" key="1">
    <citation type="journal article" date="2011" name="Science">
        <title>The ecoresponsive genome of Daphnia pulex.</title>
        <authorList>
            <person name="Colbourne J.K."/>
            <person name="Pfrender M.E."/>
            <person name="Gilbert D."/>
            <person name="Thomas W.K."/>
            <person name="Tucker A."/>
            <person name="Oakley T.H."/>
            <person name="Tokishita S."/>
            <person name="Aerts A."/>
            <person name="Arnold G.J."/>
            <person name="Basu M.K."/>
            <person name="Bauer D.J."/>
            <person name="Caceres C.E."/>
            <person name="Carmel L."/>
            <person name="Casola C."/>
            <person name="Choi J.H."/>
            <person name="Detter J.C."/>
            <person name="Dong Q."/>
            <person name="Dusheyko S."/>
            <person name="Eads B.D."/>
            <person name="Frohlich T."/>
            <person name="Geiler-Samerotte K.A."/>
            <person name="Gerlach D."/>
            <person name="Hatcher P."/>
            <person name="Jogdeo S."/>
            <person name="Krijgsveld J."/>
            <person name="Kriventseva E.V."/>
            <person name="Kultz D."/>
            <person name="Laforsch C."/>
            <person name="Lindquist E."/>
            <person name="Lopez J."/>
            <person name="Manak J.R."/>
            <person name="Muller J."/>
            <person name="Pangilinan J."/>
            <person name="Patwardhan R.P."/>
            <person name="Pitluck S."/>
            <person name="Pritham E.J."/>
            <person name="Rechtsteiner A."/>
            <person name="Rho M."/>
            <person name="Rogozin I.B."/>
            <person name="Sakarya O."/>
            <person name="Salamov A."/>
            <person name="Schaack S."/>
            <person name="Shapiro H."/>
            <person name="Shiga Y."/>
            <person name="Skalitzky C."/>
            <person name="Smith Z."/>
            <person name="Souvorov A."/>
            <person name="Sung W."/>
            <person name="Tang Z."/>
            <person name="Tsuchiya D."/>
            <person name="Tu H."/>
            <person name="Vos H."/>
            <person name="Wang M."/>
            <person name="Wolf Y.I."/>
            <person name="Yamagata H."/>
            <person name="Yamada T."/>
            <person name="Ye Y."/>
            <person name="Shaw J.R."/>
            <person name="Andrews J."/>
            <person name="Crease T.J."/>
            <person name="Tang H."/>
            <person name="Lucas S.M."/>
            <person name="Robertson H.M."/>
            <person name="Bork P."/>
            <person name="Koonin E.V."/>
            <person name="Zdobnov E.M."/>
            <person name="Grigoriev I.V."/>
            <person name="Lynch M."/>
            <person name="Boore J.L."/>
        </authorList>
    </citation>
    <scope>NUCLEOTIDE SEQUENCE [LARGE SCALE GENOMIC DNA]</scope>
</reference>
<dbReference type="InterPro" id="IPR001254">
    <property type="entry name" value="Trypsin_dom"/>
</dbReference>
<dbReference type="GO" id="GO:0005615">
    <property type="term" value="C:extracellular space"/>
    <property type="evidence" value="ECO:0000318"/>
    <property type="project" value="GO_Central"/>
</dbReference>
<dbReference type="PANTHER" id="PTHR24260">
    <property type="match status" value="1"/>
</dbReference>
<dbReference type="GO" id="GO:0045087">
    <property type="term" value="P:innate immune response"/>
    <property type="evidence" value="ECO:0000318"/>
    <property type="project" value="GO_Central"/>
</dbReference>
<gene>
    <name evidence="3" type="ORF">DAPPUDRAFT_319411</name>
</gene>